<dbReference type="GO" id="GO:0031369">
    <property type="term" value="F:translation initiation factor binding"/>
    <property type="evidence" value="ECO:0007669"/>
    <property type="project" value="InterPro"/>
</dbReference>
<dbReference type="InterPro" id="IPR027516">
    <property type="entry name" value="EIF3C"/>
</dbReference>
<dbReference type="GO" id="GO:0003743">
    <property type="term" value="F:translation initiation factor activity"/>
    <property type="evidence" value="ECO:0007669"/>
    <property type="project" value="UniProtKB-KW"/>
</dbReference>
<keyword evidence="2" id="KW-0396">Initiation factor</keyword>
<dbReference type="PANTHER" id="PTHR13937">
    <property type="entry name" value="EUKARYOTIC TRANSLATION INITATION FACTOR 3, SUBUNIT 8 EIF3S8 -RELATED"/>
    <property type="match status" value="1"/>
</dbReference>
<dbReference type="AlphaFoldDB" id="A0A7J9IPI3"/>
<dbReference type="InterPro" id="IPR008905">
    <property type="entry name" value="EIF3C_N_dom"/>
</dbReference>
<organism evidence="6 7">
    <name type="scientific">Gossypium armourianum</name>
    <dbReference type="NCBI Taxonomy" id="34283"/>
    <lineage>
        <taxon>Eukaryota</taxon>
        <taxon>Viridiplantae</taxon>
        <taxon>Streptophyta</taxon>
        <taxon>Embryophyta</taxon>
        <taxon>Tracheophyta</taxon>
        <taxon>Spermatophyta</taxon>
        <taxon>Magnoliopsida</taxon>
        <taxon>eudicotyledons</taxon>
        <taxon>Gunneridae</taxon>
        <taxon>Pentapetalae</taxon>
        <taxon>rosids</taxon>
        <taxon>malvids</taxon>
        <taxon>Malvales</taxon>
        <taxon>Malvaceae</taxon>
        <taxon>Malvoideae</taxon>
        <taxon>Gossypium</taxon>
    </lineage>
</organism>
<feature type="compositionally biased region" description="Basic and acidic residues" evidence="4">
    <location>
        <begin position="20"/>
        <end position="34"/>
    </location>
</feature>
<evidence type="ECO:0000256" key="3">
    <source>
        <dbReference type="ARBA" id="ARBA00022917"/>
    </source>
</evidence>
<feature type="region of interest" description="Disordered" evidence="4">
    <location>
        <begin position="262"/>
        <end position="284"/>
    </location>
</feature>
<feature type="compositionally biased region" description="Basic and acidic residues" evidence="4">
    <location>
        <begin position="270"/>
        <end position="280"/>
    </location>
</feature>
<dbReference type="GO" id="GO:0005852">
    <property type="term" value="C:eukaryotic translation initiation factor 3 complex"/>
    <property type="evidence" value="ECO:0007669"/>
    <property type="project" value="InterPro"/>
</dbReference>
<proteinExistence type="predicted"/>
<name>A0A7J9IPI3_9ROSI</name>
<keyword evidence="3" id="KW-0648">Protein biosynthesis</keyword>
<dbReference type="Proteomes" id="UP000593575">
    <property type="component" value="Unassembled WGS sequence"/>
</dbReference>
<dbReference type="Pfam" id="PF05470">
    <property type="entry name" value="eIF-3c_N"/>
    <property type="match status" value="1"/>
</dbReference>
<feature type="region of interest" description="Disordered" evidence="4">
    <location>
        <begin position="1"/>
        <end position="80"/>
    </location>
</feature>
<protein>
    <recommendedName>
        <fullName evidence="5">Eukaryotic translation initiation factor 3 subunit C N-terminal domain-containing protein</fullName>
    </recommendedName>
</protein>
<feature type="compositionally biased region" description="Polar residues" evidence="4">
    <location>
        <begin position="435"/>
        <end position="447"/>
    </location>
</feature>
<keyword evidence="7" id="KW-1185">Reference proteome</keyword>
<dbReference type="GO" id="GO:0003723">
    <property type="term" value="F:RNA binding"/>
    <property type="evidence" value="ECO:0007669"/>
    <property type="project" value="InterPro"/>
</dbReference>
<sequence length="470" mass="53638">MKHKLKKNQQYEELINNYRENPENEEKVEHKDKDEEFEGSSSEFEDPSEIAESEPGDGDDEVEELGDHTSDGGWEKKPSKKNRLMDREFKKDSNNEFFESLQCIDPHTYEYVERLRDEPMFLVLAQNVHEYLKRNNDLKSAIKKKIVMSLKCEKVGVVTPELVSRKPIFPENSKALMDILVTLIYKNGNERTKACALLCDFYHLALPDGFSLSHDLLLMSHLLDSIQHMDISAQILFNRAIAEGHNCLSELSSGGRVKELRAQGVSQSQYHEKTPEQERSKQRRQMPYHMHINLELLGAVHLTCAMLLEVPNMAGNTLNAKHKVISKTSRQLLEVSERQTFMGPPENVRDHVIAATQALRKGDFQKAFGSFLEIKRLLEMLKVKIKEEALRSYLLAESNKRMVDMRIDGGGLDLPLRRRDNQECASGTGVGGRWQDSSFTQGRQGSSAHYEYSADRQPLALGHSVEASYS</sequence>
<evidence type="ECO:0000256" key="1">
    <source>
        <dbReference type="ARBA" id="ARBA00022490"/>
    </source>
</evidence>
<feature type="compositionally biased region" description="Basic and acidic residues" evidence="4">
    <location>
        <begin position="65"/>
        <end position="80"/>
    </location>
</feature>
<accession>A0A7J9IPI3</accession>
<feature type="compositionally biased region" description="Acidic residues" evidence="4">
    <location>
        <begin position="35"/>
        <end position="64"/>
    </location>
</feature>
<evidence type="ECO:0000256" key="4">
    <source>
        <dbReference type="SAM" id="MobiDB-lite"/>
    </source>
</evidence>
<keyword evidence="1" id="KW-0963">Cytoplasm</keyword>
<evidence type="ECO:0000259" key="5">
    <source>
        <dbReference type="Pfam" id="PF05470"/>
    </source>
</evidence>
<comment type="caution">
    <text evidence="6">The sequence shown here is derived from an EMBL/GenBank/DDBJ whole genome shotgun (WGS) entry which is preliminary data.</text>
</comment>
<reference evidence="6 7" key="1">
    <citation type="journal article" date="2019" name="Genome Biol. Evol.">
        <title>Insights into the evolution of the New World diploid cottons (Gossypium, subgenus Houzingenia) based on genome sequencing.</title>
        <authorList>
            <person name="Grover C.E."/>
            <person name="Arick M.A. 2nd"/>
            <person name="Thrash A."/>
            <person name="Conover J.L."/>
            <person name="Sanders W.S."/>
            <person name="Peterson D.G."/>
            <person name="Frelichowski J.E."/>
            <person name="Scheffler J.A."/>
            <person name="Scheffler B.E."/>
            <person name="Wendel J.F."/>
        </authorList>
    </citation>
    <scope>NUCLEOTIDE SEQUENCE [LARGE SCALE GENOMIC DNA]</scope>
    <source>
        <strain evidence="6">6</strain>
        <tissue evidence="6">Leaf</tissue>
    </source>
</reference>
<gene>
    <name evidence="6" type="ORF">Goarm_020251</name>
</gene>
<evidence type="ECO:0000313" key="7">
    <source>
        <dbReference type="Proteomes" id="UP000593575"/>
    </source>
</evidence>
<dbReference type="EMBL" id="JABFAE010000002">
    <property type="protein sequence ID" value="MBA0823524.1"/>
    <property type="molecule type" value="Genomic_DNA"/>
</dbReference>
<dbReference type="PANTHER" id="PTHR13937:SF0">
    <property type="entry name" value="EUKARYOTIC TRANSLATION INITIATION FACTOR 3 SUBUNIT C-RELATED"/>
    <property type="match status" value="1"/>
</dbReference>
<feature type="region of interest" description="Disordered" evidence="4">
    <location>
        <begin position="419"/>
        <end position="448"/>
    </location>
</feature>
<evidence type="ECO:0000256" key="2">
    <source>
        <dbReference type="ARBA" id="ARBA00022540"/>
    </source>
</evidence>
<feature type="domain" description="Eukaryotic translation initiation factor 3 subunit C N-terminal" evidence="5">
    <location>
        <begin position="94"/>
        <end position="317"/>
    </location>
</feature>
<evidence type="ECO:0000313" key="6">
    <source>
        <dbReference type="EMBL" id="MBA0823524.1"/>
    </source>
</evidence>